<comment type="caution">
    <text evidence="3">The sequence shown here is derived from an EMBL/GenBank/DDBJ whole genome shotgun (WGS) entry which is preliminary data.</text>
</comment>
<proteinExistence type="predicted"/>
<keyword evidence="4" id="KW-1185">Reference proteome</keyword>
<dbReference type="EMBL" id="VTUZ01000046">
    <property type="protein sequence ID" value="KAA0999993.1"/>
    <property type="molecule type" value="Genomic_DNA"/>
</dbReference>
<feature type="domain" description="Response regulatory" evidence="2">
    <location>
        <begin position="56"/>
        <end position="168"/>
    </location>
</feature>
<dbReference type="SUPFAM" id="SSF52172">
    <property type="entry name" value="CheY-like"/>
    <property type="match status" value="1"/>
</dbReference>
<evidence type="ECO:0000313" key="4">
    <source>
        <dbReference type="Proteomes" id="UP000325273"/>
    </source>
</evidence>
<organism evidence="3 4">
    <name type="scientific">Paraburkholderia panacisoli</name>
    <dbReference type="NCBI Taxonomy" id="2603818"/>
    <lineage>
        <taxon>Bacteria</taxon>
        <taxon>Pseudomonadati</taxon>
        <taxon>Pseudomonadota</taxon>
        <taxon>Betaproteobacteria</taxon>
        <taxon>Burkholderiales</taxon>
        <taxon>Burkholderiaceae</taxon>
        <taxon>Paraburkholderia</taxon>
    </lineage>
</organism>
<keyword evidence="1" id="KW-0597">Phosphoprotein</keyword>
<dbReference type="GO" id="GO:0000160">
    <property type="term" value="P:phosphorelay signal transduction system"/>
    <property type="evidence" value="ECO:0007669"/>
    <property type="project" value="InterPro"/>
</dbReference>
<sequence>MAVSLSTNRSTPDGVNPYVRARNSHTVPGGNAVLTPQVVGKVCCGLREKDRGEYDAGLARRGRYNLLRALDMLVRDDGYRVQTAAAAVAWMPGVPSHMSDRTLFVSDVMMPRLDGAKLARSLKGVPALANIPVAMMSALDLPPALPFYAFVPKPFAAARLLDVLREVLPPWLRRPVRPRLAPRRRPLRLLLPAQCRPRWDSLLIAEGTPPPDVAIPPLSHPRFRLDDYLPPGGTIRVH</sequence>
<evidence type="ECO:0000256" key="1">
    <source>
        <dbReference type="PROSITE-ProRule" id="PRU00169"/>
    </source>
</evidence>
<dbReference type="Proteomes" id="UP000325273">
    <property type="component" value="Unassembled WGS sequence"/>
</dbReference>
<evidence type="ECO:0000259" key="2">
    <source>
        <dbReference type="PROSITE" id="PS50110"/>
    </source>
</evidence>
<accession>A0A5B0G924</accession>
<evidence type="ECO:0000313" key="3">
    <source>
        <dbReference type="EMBL" id="KAA0999993.1"/>
    </source>
</evidence>
<dbReference type="InterPro" id="IPR011006">
    <property type="entry name" value="CheY-like_superfamily"/>
</dbReference>
<dbReference type="AlphaFoldDB" id="A0A5B0G924"/>
<dbReference type="Gene3D" id="3.40.50.2300">
    <property type="match status" value="1"/>
</dbReference>
<feature type="modified residue" description="4-aspartylphosphate" evidence="1">
    <location>
        <position position="107"/>
    </location>
</feature>
<dbReference type="PROSITE" id="PS50110">
    <property type="entry name" value="RESPONSE_REGULATORY"/>
    <property type="match status" value="1"/>
</dbReference>
<name>A0A5B0G924_9BURK</name>
<gene>
    <name evidence="3" type="ORF">FVF58_41080</name>
</gene>
<protein>
    <submittedName>
        <fullName evidence="3">Response regulator</fullName>
    </submittedName>
</protein>
<reference evidence="3 4" key="1">
    <citation type="submission" date="2019-08" db="EMBL/GenBank/DDBJ databases">
        <title>Paraburkholderia sp. DCY113.</title>
        <authorList>
            <person name="Kang J."/>
        </authorList>
    </citation>
    <scope>NUCLEOTIDE SEQUENCE [LARGE SCALE GENOMIC DNA]</scope>
    <source>
        <strain evidence="3 4">DCY113</strain>
    </source>
</reference>
<dbReference type="InterPro" id="IPR001789">
    <property type="entry name" value="Sig_transdc_resp-reg_receiver"/>
</dbReference>